<gene>
    <name evidence="4" type="ORF">PRVXT_000236</name>
</gene>
<sequence length="425" mass="50039">MTKVNKGWEELFERHNILYKVDTEGYYKVTSKAINKVREARLMTKFDHKNNLPEIFQQNNLSILPITRGSYVISKFDAYKELHYNKDLDTAEIEFPSEIESIDFSNIYSEATALNCAYSTGIINLFLNEEHTLPTISGRMSSSSFSFNIRNIETNNKFPVDVQNSQVEIDGGYEGRNKLMLVEAKNSVSKDFLVRQLYYPYRLWRQKVSKEVVPVFMTFSNDVWSFFEYKFTNPLEYNSLVLVKQRNYMIAPEKINLNDIKNVLENVTIIKEPKVSFPQADSFKRVINLLEMLMEKDLDRDYLTHTLDVHPRQTNYYTSAAMYLGLIEKKREDGVTLYYVTEEGKKIMNMTYKKKYLSIIEKILRNPSFNESFRCFLKDGYPPDNKKIVEIMKKTNIYKVEKDSTFSRRATTVKSWLDWILSLQE</sequence>
<reference evidence="4" key="1">
    <citation type="journal article" date="2013" name="Extremophiles">
        <title>Proteinivorax tanatarense gen. nov., sp. nov., an anaerobic, haloalkaliphilic, proteolytic bacterium isolated from a decaying algal bloom, and proposal of Proteinivoraceae fam. nov.</title>
        <authorList>
            <person name="Kevbrin V."/>
            <person name="Boltyanskaya Y."/>
            <person name="Zhilina T."/>
            <person name="Kolganova T."/>
            <person name="Lavrentjeva E."/>
            <person name="Kuznetsov B."/>
        </authorList>
    </citation>
    <scope>NUCLEOTIDE SEQUENCE</scope>
    <source>
        <strain evidence="4">Z-910T</strain>
    </source>
</reference>
<evidence type="ECO:0000259" key="3">
    <source>
        <dbReference type="Pfam" id="PF23871"/>
    </source>
</evidence>
<name>A0AAU7VM27_9FIRM</name>
<dbReference type="Pfam" id="PF22518">
    <property type="entry name" value="DUF6997"/>
    <property type="match status" value="1"/>
</dbReference>
<dbReference type="AlphaFoldDB" id="A0AAU7VM27"/>
<proteinExistence type="predicted"/>
<dbReference type="EMBL" id="CP158367">
    <property type="protein sequence ID" value="XBX75130.1"/>
    <property type="molecule type" value="Genomic_DNA"/>
</dbReference>
<accession>A0AAU7VM27</accession>
<dbReference type="InterPro" id="IPR054265">
    <property type="entry name" value="DUF6996"/>
</dbReference>
<feature type="domain" description="DUF6996" evidence="1">
    <location>
        <begin position="5"/>
        <end position="73"/>
    </location>
</feature>
<dbReference type="InterPro" id="IPR054266">
    <property type="entry name" value="DUF6997"/>
</dbReference>
<evidence type="ECO:0000259" key="1">
    <source>
        <dbReference type="Pfam" id="PF22515"/>
    </source>
</evidence>
<feature type="domain" description="DUF7226" evidence="3">
    <location>
        <begin position="285"/>
        <end position="424"/>
    </location>
</feature>
<dbReference type="Pfam" id="PF22515">
    <property type="entry name" value="DUF6996"/>
    <property type="match status" value="1"/>
</dbReference>
<dbReference type="RefSeq" id="WP_350343877.1">
    <property type="nucleotide sequence ID" value="NZ_CP158367.1"/>
</dbReference>
<organism evidence="4">
    <name type="scientific">Proteinivorax tanatarense</name>
    <dbReference type="NCBI Taxonomy" id="1260629"/>
    <lineage>
        <taxon>Bacteria</taxon>
        <taxon>Bacillati</taxon>
        <taxon>Bacillota</taxon>
        <taxon>Clostridia</taxon>
        <taxon>Eubacteriales</taxon>
        <taxon>Proteinivoracaceae</taxon>
        <taxon>Proteinivorax</taxon>
    </lineage>
</organism>
<dbReference type="Pfam" id="PF23871">
    <property type="entry name" value="DUF7226"/>
    <property type="match status" value="1"/>
</dbReference>
<feature type="domain" description="DUF6997" evidence="2">
    <location>
        <begin position="75"/>
        <end position="248"/>
    </location>
</feature>
<reference evidence="4" key="2">
    <citation type="submission" date="2024-06" db="EMBL/GenBank/DDBJ databases">
        <authorList>
            <person name="Petrova K.O."/>
            <person name="Toshchakov S.V."/>
            <person name="Boltjanskaja Y.V."/>
            <person name="Kevbrin V."/>
        </authorList>
    </citation>
    <scope>NUCLEOTIDE SEQUENCE</scope>
    <source>
        <strain evidence="4">Z-910T</strain>
    </source>
</reference>
<evidence type="ECO:0000313" key="4">
    <source>
        <dbReference type="EMBL" id="XBX75130.1"/>
    </source>
</evidence>
<protein>
    <submittedName>
        <fullName evidence="4">Transcriptional regulator</fullName>
    </submittedName>
</protein>
<dbReference type="InterPro" id="IPR055650">
    <property type="entry name" value="DUF7226"/>
</dbReference>
<evidence type="ECO:0000259" key="2">
    <source>
        <dbReference type="Pfam" id="PF22518"/>
    </source>
</evidence>